<keyword evidence="3" id="KW-1185">Reference proteome</keyword>
<comment type="caution">
    <text evidence="2">The sequence shown here is derived from an EMBL/GenBank/DDBJ whole genome shotgun (WGS) entry which is preliminary data.</text>
</comment>
<gene>
    <name evidence="2" type="ORF">OUZ56_030348</name>
</gene>
<organism evidence="2 3">
    <name type="scientific">Daphnia magna</name>
    <dbReference type="NCBI Taxonomy" id="35525"/>
    <lineage>
        <taxon>Eukaryota</taxon>
        <taxon>Metazoa</taxon>
        <taxon>Ecdysozoa</taxon>
        <taxon>Arthropoda</taxon>
        <taxon>Crustacea</taxon>
        <taxon>Branchiopoda</taxon>
        <taxon>Diplostraca</taxon>
        <taxon>Cladocera</taxon>
        <taxon>Anomopoda</taxon>
        <taxon>Daphniidae</taxon>
        <taxon>Daphnia</taxon>
    </lineage>
</organism>
<name>A0ABQ9ZRH1_9CRUS</name>
<dbReference type="EMBL" id="JAOYFB010000005">
    <property type="protein sequence ID" value="KAK4015368.1"/>
    <property type="molecule type" value="Genomic_DNA"/>
</dbReference>
<dbReference type="Proteomes" id="UP001234178">
    <property type="component" value="Unassembled WGS sequence"/>
</dbReference>
<evidence type="ECO:0000313" key="2">
    <source>
        <dbReference type="EMBL" id="KAK4015368.1"/>
    </source>
</evidence>
<feature type="region of interest" description="Disordered" evidence="1">
    <location>
        <begin position="1"/>
        <end position="64"/>
    </location>
</feature>
<protein>
    <submittedName>
        <fullName evidence="2">Uncharacterized protein</fullName>
    </submittedName>
</protein>
<evidence type="ECO:0000256" key="1">
    <source>
        <dbReference type="SAM" id="MobiDB-lite"/>
    </source>
</evidence>
<sequence>MQMRRKRERNTSGITSPSRDRYTEDGKGHMEQRQRRNSRHDVAVQSGRSRQPADDSCHPPGVLSVEPVAHFDQSLEDQDFLKNLNVWSSLKFCQSIKDL</sequence>
<feature type="compositionally biased region" description="Basic and acidic residues" evidence="1">
    <location>
        <begin position="18"/>
        <end position="42"/>
    </location>
</feature>
<accession>A0ABQ9ZRH1</accession>
<evidence type="ECO:0000313" key="3">
    <source>
        <dbReference type="Proteomes" id="UP001234178"/>
    </source>
</evidence>
<proteinExistence type="predicted"/>
<reference evidence="2 3" key="1">
    <citation type="journal article" date="2023" name="Nucleic Acids Res.">
        <title>The hologenome of Daphnia magna reveals possible DNA methylation and microbiome-mediated evolution of the host genome.</title>
        <authorList>
            <person name="Chaturvedi A."/>
            <person name="Li X."/>
            <person name="Dhandapani V."/>
            <person name="Marshall H."/>
            <person name="Kissane S."/>
            <person name="Cuenca-Cambronero M."/>
            <person name="Asole G."/>
            <person name="Calvet F."/>
            <person name="Ruiz-Romero M."/>
            <person name="Marangio P."/>
            <person name="Guigo R."/>
            <person name="Rago D."/>
            <person name="Mirbahai L."/>
            <person name="Eastwood N."/>
            <person name="Colbourne J.K."/>
            <person name="Zhou J."/>
            <person name="Mallon E."/>
            <person name="Orsini L."/>
        </authorList>
    </citation>
    <scope>NUCLEOTIDE SEQUENCE [LARGE SCALE GENOMIC DNA]</scope>
    <source>
        <strain evidence="2">LRV0_1</strain>
    </source>
</reference>